<accession>A0A317XXN2</accession>
<feature type="compositionally biased region" description="Polar residues" evidence="4">
    <location>
        <begin position="354"/>
        <end position="376"/>
    </location>
</feature>
<evidence type="ECO:0000313" key="7">
    <source>
        <dbReference type="Proteomes" id="UP000246740"/>
    </source>
</evidence>
<evidence type="ECO:0000256" key="2">
    <source>
        <dbReference type="ARBA" id="ARBA00022917"/>
    </source>
</evidence>
<feature type="domain" description="Translation elongation factor EFTs/EF1B dimerisation" evidence="5">
    <location>
        <begin position="156"/>
        <end position="258"/>
    </location>
</feature>
<sequence>MSCTCPAPLRGALRVLRSTGAHAGPSTRTLVLHQRRLLSSSSLVLEPKKPSIKAIAELRKLMPGTSMLKAKEALLASRSESAPDEDSISAALQWLEEDRKKSGAKKADKVASRSAREGVVAVSILSDGLPSSVELNAKLSSEAQQSGLGATQPARGAIVEVNCETDFVAKNEVFVQLVKDIVHTAALFPSLALDGQQQASSQTAFVDVPVEALLSFPLLPSSPEAQASSAAPKTVSSAIIDVVSRLGEKISIARAAAIVGPAVPSPDAPRRSESGTSQGSSILDLASAFAHGGSAGFSAPKDAARPGYLLTSGRVASLLVTRFASPSLPDLLAAKPDSSSMAIQDSIRALTRSLARQTAGMQTTSIRAPDASSGSQAAPPGESADVSTALYDQPFMMLLPTAAPSPDSNANTVQKVLADWASTKGISNPDAVHVTDMKRWELGETAEPVETNADAFADEVRKAAGLA</sequence>
<dbReference type="Gene3D" id="1.10.8.10">
    <property type="entry name" value="DNA helicase RuvA subunit, C-terminal domain"/>
    <property type="match status" value="1"/>
</dbReference>
<dbReference type="InterPro" id="IPR036402">
    <property type="entry name" value="EF-Ts_dimer_sf"/>
</dbReference>
<dbReference type="InterPro" id="IPR014039">
    <property type="entry name" value="Transl_elong_EFTs/EF1B_dimer"/>
</dbReference>
<dbReference type="PANTHER" id="PTHR11741:SF0">
    <property type="entry name" value="ELONGATION FACTOR TS, MITOCHONDRIAL"/>
    <property type="match status" value="1"/>
</dbReference>
<dbReference type="STRING" id="1882483.A0A317XXN2"/>
<name>A0A317XXN2_9BASI</name>
<evidence type="ECO:0000256" key="1">
    <source>
        <dbReference type="ARBA" id="ARBA00022768"/>
    </source>
</evidence>
<keyword evidence="1 6" id="KW-0251">Elongation factor</keyword>
<reference evidence="6 7" key="1">
    <citation type="journal article" date="2018" name="Mol. Biol. Evol.">
        <title>Broad Genomic Sampling Reveals a Smut Pathogenic Ancestry of the Fungal Clade Ustilaginomycotina.</title>
        <authorList>
            <person name="Kijpornyongpan T."/>
            <person name="Mondo S.J."/>
            <person name="Barry K."/>
            <person name="Sandor L."/>
            <person name="Lee J."/>
            <person name="Lipzen A."/>
            <person name="Pangilinan J."/>
            <person name="LaButti K."/>
            <person name="Hainaut M."/>
            <person name="Henrissat B."/>
            <person name="Grigoriev I.V."/>
            <person name="Spatafora J.W."/>
            <person name="Aime M.C."/>
        </authorList>
    </citation>
    <scope>NUCLEOTIDE SEQUENCE [LARGE SCALE GENOMIC DNA]</scope>
    <source>
        <strain evidence="6 7">MCA 3645</strain>
    </source>
</reference>
<dbReference type="GO" id="GO:0003746">
    <property type="term" value="F:translation elongation factor activity"/>
    <property type="evidence" value="ECO:0007669"/>
    <property type="project" value="UniProtKB-KW"/>
</dbReference>
<dbReference type="GO" id="GO:0070125">
    <property type="term" value="P:mitochondrial translational elongation"/>
    <property type="evidence" value="ECO:0007669"/>
    <property type="project" value="TreeGrafter"/>
</dbReference>
<organism evidence="6 7">
    <name type="scientific">Testicularia cyperi</name>
    <dbReference type="NCBI Taxonomy" id="1882483"/>
    <lineage>
        <taxon>Eukaryota</taxon>
        <taxon>Fungi</taxon>
        <taxon>Dikarya</taxon>
        <taxon>Basidiomycota</taxon>
        <taxon>Ustilaginomycotina</taxon>
        <taxon>Ustilaginomycetes</taxon>
        <taxon>Ustilaginales</taxon>
        <taxon>Anthracoideaceae</taxon>
        <taxon>Testicularia</taxon>
    </lineage>
</organism>
<dbReference type="InterPro" id="IPR001816">
    <property type="entry name" value="Transl_elong_EFTs/EF1B"/>
</dbReference>
<dbReference type="InParanoid" id="A0A317XXN2"/>
<dbReference type="AlphaFoldDB" id="A0A317XXN2"/>
<protein>
    <submittedName>
        <fullName evidence="6">Elongation factor Ts, mitochondrial</fullName>
    </submittedName>
</protein>
<evidence type="ECO:0000259" key="5">
    <source>
        <dbReference type="Pfam" id="PF00889"/>
    </source>
</evidence>
<keyword evidence="7" id="KW-1185">Reference proteome</keyword>
<dbReference type="GO" id="GO:0005739">
    <property type="term" value="C:mitochondrion"/>
    <property type="evidence" value="ECO:0007669"/>
    <property type="project" value="GOC"/>
</dbReference>
<evidence type="ECO:0000313" key="6">
    <source>
        <dbReference type="EMBL" id="PWZ02061.1"/>
    </source>
</evidence>
<evidence type="ECO:0000256" key="4">
    <source>
        <dbReference type="SAM" id="MobiDB-lite"/>
    </source>
</evidence>
<dbReference type="OrthoDB" id="277235at2759"/>
<keyword evidence="2" id="KW-0648">Protein biosynthesis</keyword>
<dbReference type="InterPro" id="IPR018101">
    <property type="entry name" value="Transl_elong_Ts_CS"/>
</dbReference>
<dbReference type="Pfam" id="PF00889">
    <property type="entry name" value="EF_TS"/>
    <property type="match status" value="1"/>
</dbReference>
<dbReference type="SUPFAM" id="SSF54713">
    <property type="entry name" value="Elongation factor Ts (EF-Ts), dimerisation domain"/>
    <property type="match status" value="1"/>
</dbReference>
<feature type="region of interest" description="Disordered" evidence="4">
    <location>
        <begin position="354"/>
        <end position="385"/>
    </location>
</feature>
<evidence type="ECO:0000256" key="3">
    <source>
        <dbReference type="ARBA" id="ARBA00023128"/>
    </source>
</evidence>
<dbReference type="PANTHER" id="PTHR11741">
    <property type="entry name" value="ELONGATION FACTOR TS"/>
    <property type="match status" value="1"/>
</dbReference>
<dbReference type="Gene3D" id="3.30.479.20">
    <property type="entry name" value="Elongation factor Ts, dimerisation domain"/>
    <property type="match status" value="2"/>
</dbReference>
<dbReference type="EMBL" id="KZ819189">
    <property type="protein sequence ID" value="PWZ02061.1"/>
    <property type="molecule type" value="Genomic_DNA"/>
</dbReference>
<gene>
    <name evidence="6" type="ORF">BCV70DRAFT_198342</name>
</gene>
<dbReference type="PROSITE" id="PS01127">
    <property type="entry name" value="EF_TS_2"/>
    <property type="match status" value="1"/>
</dbReference>
<keyword evidence="3" id="KW-0496">Mitochondrion</keyword>
<proteinExistence type="predicted"/>
<dbReference type="Proteomes" id="UP000246740">
    <property type="component" value="Unassembled WGS sequence"/>
</dbReference>